<evidence type="ECO:0000256" key="6">
    <source>
        <dbReference type="ARBA" id="ARBA00022989"/>
    </source>
</evidence>
<feature type="transmembrane region" description="Helical" evidence="10">
    <location>
        <begin position="86"/>
        <end position="104"/>
    </location>
</feature>
<protein>
    <submittedName>
        <fullName evidence="11">D-alanyl-lipoteichoic acid biosynthesis protein DltB</fullName>
    </submittedName>
</protein>
<evidence type="ECO:0000313" key="12">
    <source>
        <dbReference type="Proteomes" id="UP000463388"/>
    </source>
</evidence>
<gene>
    <name evidence="11" type="primary">dltB</name>
    <name evidence="11" type="ORF">GKZ27_06340</name>
</gene>
<keyword evidence="6 10" id="KW-1133">Transmembrane helix</keyword>
<feature type="transmembrane region" description="Helical" evidence="10">
    <location>
        <begin position="328"/>
        <end position="345"/>
    </location>
</feature>
<dbReference type="PANTHER" id="PTHR13285:SF23">
    <property type="entry name" value="TEICHOIC ACID D-ALANYLTRANSFERASE"/>
    <property type="match status" value="1"/>
</dbReference>
<dbReference type="PANTHER" id="PTHR13285">
    <property type="entry name" value="ACYLTRANSFERASE"/>
    <property type="match status" value="1"/>
</dbReference>
<keyword evidence="3 9" id="KW-1003">Cell membrane</keyword>
<dbReference type="PIRSF" id="PIRSF500216">
    <property type="entry name" value="DltB"/>
    <property type="match status" value="1"/>
</dbReference>
<name>A0A6N8JPT7_9ACTN</name>
<dbReference type="GO" id="GO:0070395">
    <property type="term" value="P:lipoteichoic acid biosynthetic process"/>
    <property type="evidence" value="ECO:0007669"/>
    <property type="project" value="InterPro"/>
</dbReference>
<evidence type="ECO:0000256" key="2">
    <source>
        <dbReference type="ARBA" id="ARBA00010323"/>
    </source>
</evidence>
<keyword evidence="7 9" id="KW-0472">Membrane</keyword>
<dbReference type="GO" id="GO:0016746">
    <property type="term" value="F:acyltransferase activity"/>
    <property type="evidence" value="ECO:0007669"/>
    <property type="project" value="UniProtKB-KW"/>
</dbReference>
<evidence type="ECO:0000256" key="7">
    <source>
        <dbReference type="ARBA" id="ARBA00023136"/>
    </source>
</evidence>
<feature type="transmembrane region" description="Helical" evidence="10">
    <location>
        <begin position="304"/>
        <end position="322"/>
    </location>
</feature>
<evidence type="ECO:0000256" key="1">
    <source>
        <dbReference type="ARBA" id="ARBA00004651"/>
    </source>
</evidence>
<keyword evidence="4 9" id="KW-0808">Transferase</keyword>
<dbReference type="InterPro" id="IPR024194">
    <property type="entry name" value="Ac/AlaTfrase_AlgI/DltB"/>
</dbReference>
<keyword evidence="8 9" id="KW-0012">Acyltransferase</keyword>
<feature type="transmembrane region" description="Helical" evidence="10">
    <location>
        <begin position="7"/>
        <end position="25"/>
    </location>
</feature>
<dbReference type="OrthoDB" id="139172at2"/>
<dbReference type="GO" id="GO:0005886">
    <property type="term" value="C:plasma membrane"/>
    <property type="evidence" value="ECO:0007669"/>
    <property type="project" value="UniProtKB-SubCell"/>
</dbReference>
<keyword evidence="5 10" id="KW-0812">Transmembrane</keyword>
<dbReference type="InterPro" id="IPR004299">
    <property type="entry name" value="MBOAT_fam"/>
</dbReference>
<dbReference type="AlphaFoldDB" id="A0A6N8JPT7"/>
<dbReference type="Pfam" id="PF03062">
    <property type="entry name" value="MBOAT"/>
    <property type="match status" value="1"/>
</dbReference>
<dbReference type="InterPro" id="IPR024024">
    <property type="entry name" value="DltB"/>
</dbReference>
<dbReference type="NCBIfam" id="TIGR04091">
    <property type="entry name" value="LTA_dltB"/>
    <property type="match status" value="1"/>
</dbReference>
<dbReference type="PIRSF" id="PIRSF016636">
    <property type="entry name" value="AlgI_DltB"/>
    <property type="match status" value="1"/>
</dbReference>
<evidence type="ECO:0000256" key="3">
    <source>
        <dbReference type="ARBA" id="ARBA00022475"/>
    </source>
</evidence>
<feature type="transmembrane region" description="Helical" evidence="10">
    <location>
        <begin position="178"/>
        <end position="205"/>
    </location>
</feature>
<feature type="transmembrane region" description="Helical" evidence="10">
    <location>
        <begin position="225"/>
        <end position="250"/>
    </location>
</feature>
<comment type="caution">
    <text evidence="11">The sequence shown here is derived from an EMBL/GenBank/DDBJ whole genome shotgun (WGS) entry which is preliminary data.</text>
</comment>
<proteinExistence type="inferred from homology"/>
<keyword evidence="12" id="KW-1185">Reference proteome</keyword>
<comment type="similarity">
    <text evidence="2 9">Belongs to the membrane-bound acyltransferase family.</text>
</comment>
<feature type="transmembrane region" description="Helical" evidence="10">
    <location>
        <begin position="141"/>
        <end position="157"/>
    </location>
</feature>
<evidence type="ECO:0000256" key="4">
    <source>
        <dbReference type="ARBA" id="ARBA00022679"/>
    </source>
</evidence>
<feature type="transmembrane region" description="Helical" evidence="10">
    <location>
        <begin position="53"/>
        <end position="74"/>
    </location>
</feature>
<reference evidence="11 12" key="1">
    <citation type="submission" date="2019-12" db="EMBL/GenBank/DDBJ databases">
        <title>Microbes associate with the intestines of laboratory mice.</title>
        <authorList>
            <person name="Navarre W."/>
            <person name="Wong E."/>
        </authorList>
    </citation>
    <scope>NUCLEOTIDE SEQUENCE [LARGE SCALE GENOMIC DNA]</scope>
    <source>
        <strain evidence="11 12">NM66_B29</strain>
    </source>
</reference>
<evidence type="ECO:0000256" key="10">
    <source>
        <dbReference type="SAM" id="Phobius"/>
    </source>
</evidence>
<dbReference type="RefSeq" id="WP_160346004.1">
    <property type="nucleotide sequence ID" value="NZ_WSRR01000013.1"/>
</dbReference>
<dbReference type="EMBL" id="WSRR01000013">
    <property type="protein sequence ID" value="MVX61069.1"/>
    <property type="molecule type" value="Genomic_DNA"/>
</dbReference>
<evidence type="ECO:0000256" key="9">
    <source>
        <dbReference type="PIRNR" id="PIRNR016636"/>
    </source>
</evidence>
<evidence type="ECO:0000313" key="11">
    <source>
        <dbReference type="EMBL" id="MVX61069.1"/>
    </source>
</evidence>
<feature type="transmembrane region" description="Helical" evidence="10">
    <location>
        <begin position="366"/>
        <end position="392"/>
    </location>
</feature>
<evidence type="ECO:0000256" key="8">
    <source>
        <dbReference type="ARBA" id="ARBA00023315"/>
    </source>
</evidence>
<accession>A0A6N8JPT7</accession>
<comment type="subcellular location">
    <subcellularLocation>
        <location evidence="1">Cell membrane</location>
        <topology evidence="1">Multi-pass membrane protein</topology>
    </subcellularLocation>
</comment>
<organism evidence="11 12">
    <name type="scientific">Adlercreutzia mucosicola</name>
    <dbReference type="NCBI Taxonomy" id="580026"/>
    <lineage>
        <taxon>Bacteria</taxon>
        <taxon>Bacillati</taxon>
        <taxon>Actinomycetota</taxon>
        <taxon>Coriobacteriia</taxon>
        <taxon>Eggerthellales</taxon>
        <taxon>Eggerthellaceae</taxon>
        <taxon>Adlercreutzia</taxon>
    </lineage>
</organism>
<dbReference type="Proteomes" id="UP000463388">
    <property type="component" value="Unassembled WGS sequence"/>
</dbReference>
<evidence type="ECO:0000256" key="5">
    <source>
        <dbReference type="ARBA" id="ARBA00022692"/>
    </source>
</evidence>
<sequence length="394" mass="44979">MNFYIDPAFYVFLALAVIPAAILGFTGRRIKYYGLAASLGFLLLLFGENAQVMAAFFGFLTVACAATFWVLRSWRCGQKALWKYRVALAAVIAPLVVYKIGAVFEHNIMGFLGLSYITFKAVQVIIEVRDGVIEDMGFLDYLYFLVFFAPFTSGPIDRSRRFTEDANRTYTRSEYADLLARGIMLLLIGAVYQKVLGTVFYGWFTPAPLGDGSPWRELAAQVKDAYAYGFYLFFDFAGYSLMAMGASYCFGVKTPRNFRAPFLALDVREFWDRWHMTLSAWLRDFVFMRVVKSATRRKLFKDRLHTACFGYLANFMLMGAWHGLTVDYLVYGAYYGVLMGATDVYQKRVPFHKKHKKKRWYKALQWFVTINLVMLGMAIFSGQLHTVVGGLIHG</sequence>
<dbReference type="InterPro" id="IPR051085">
    <property type="entry name" value="MB_O-acyltransferase"/>
</dbReference>